<name>A0A6N4R323_BLAVI</name>
<organism evidence="2 3">
    <name type="scientific">Blastochloris viridis</name>
    <name type="common">Rhodopseudomonas viridis</name>
    <dbReference type="NCBI Taxonomy" id="1079"/>
    <lineage>
        <taxon>Bacteria</taxon>
        <taxon>Pseudomonadati</taxon>
        <taxon>Pseudomonadota</taxon>
        <taxon>Alphaproteobacteria</taxon>
        <taxon>Hyphomicrobiales</taxon>
        <taxon>Blastochloridaceae</taxon>
        <taxon>Blastochloris</taxon>
    </lineage>
</organism>
<proteinExistence type="predicted"/>
<comment type="caution">
    <text evidence="2">The sequence shown here is derived from an EMBL/GenBank/DDBJ whole genome shotgun (WGS) entry which is preliminary data.</text>
</comment>
<reference evidence="2 3" key="1">
    <citation type="journal article" date="2017" name="Nat. Commun.">
        <title>In situ click chemistry generation of cyclooxygenase-2 inhibitors.</title>
        <authorList>
            <person name="Bhardwaj A."/>
            <person name="Kaur J."/>
            <person name="Wuest M."/>
            <person name="Wuest F."/>
        </authorList>
    </citation>
    <scope>NUCLEOTIDE SEQUENCE [LARGE SCALE GENOMIC DNA]</scope>
    <source>
        <strain evidence="2">S2_018_000_R2_106</strain>
    </source>
</reference>
<evidence type="ECO:0000313" key="2">
    <source>
        <dbReference type="EMBL" id="TKW61436.1"/>
    </source>
</evidence>
<evidence type="ECO:0000313" key="3">
    <source>
        <dbReference type="Proteomes" id="UP000320948"/>
    </source>
</evidence>
<dbReference type="AlphaFoldDB" id="A0A6N4R323"/>
<dbReference type="EMBL" id="VAFM01000001">
    <property type="protein sequence ID" value="TKW61436.1"/>
    <property type="molecule type" value="Genomic_DNA"/>
</dbReference>
<gene>
    <name evidence="2" type="ORF">DI628_02105</name>
</gene>
<evidence type="ECO:0000256" key="1">
    <source>
        <dbReference type="SAM" id="SignalP"/>
    </source>
</evidence>
<sequence>MKPLFRVKALAFTPVAIATFTCAWLADAQDVSATMPAAQVSETQAVEAGVSPTAVTAEGLAFETVDPVKSTLLPMWPEAGKAPDMKLLEYVGVAEGAQALLADKYEKWLGYLDSKSESKTLPQNLLQANGCVEPCGMNKALLFVDTDDRKVFVAMVENGHVLMRPSLMSWPDESIAPLKKWLAADEDDAEKAAESVK</sequence>
<protein>
    <submittedName>
        <fullName evidence="2">Uncharacterized protein</fullName>
    </submittedName>
</protein>
<keyword evidence="1" id="KW-0732">Signal</keyword>
<dbReference type="Proteomes" id="UP000320948">
    <property type="component" value="Unassembled WGS sequence"/>
</dbReference>
<feature type="signal peptide" evidence="1">
    <location>
        <begin position="1"/>
        <end position="28"/>
    </location>
</feature>
<accession>A0A6N4R323</accession>
<feature type="chain" id="PRO_5026704629" evidence="1">
    <location>
        <begin position="29"/>
        <end position="197"/>
    </location>
</feature>